<evidence type="ECO:0000256" key="3">
    <source>
        <dbReference type="ARBA" id="ARBA00023004"/>
    </source>
</evidence>
<sequence>MTVASLAPSELVILPLSAAMKQGSANEHEQAEQSAFMDALLGGRVSKAGYLAYLRTLRPVYAALESVGRDLAADPIVAPIFDAGLDRLASIDADLEQWAPGEDQSIESPAADAYAAAITESASWPGLYVAHHYTRYLGDLSGGQAVGALVNRAFDLDGKGLDFYDFAEIGKNKPYKDDYRTNLDAIGAELSETDRLRVVDEVCKAFQLNQGLFAELAGKLELPAN</sequence>
<dbReference type="CDD" id="cd19165">
    <property type="entry name" value="HemeO"/>
    <property type="match status" value="1"/>
</dbReference>
<comment type="caution">
    <text evidence="4">The sequence shown here is derived from an EMBL/GenBank/DDBJ whole genome shotgun (WGS) entry which is preliminary data.</text>
</comment>
<proteinExistence type="predicted"/>
<evidence type="ECO:0000313" key="4">
    <source>
        <dbReference type="EMBL" id="GAA4738953.1"/>
    </source>
</evidence>
<dbReference type="InterPro" id="IPR002051">
    <property type="entry name" value="Haem_Oase"/>
</dbReference>
<dbReference type="SUPFAM" id="SSF48613">
    <property type="entry name" value="Heme oxygenase-like"/>
    <property type="match status" value="1"/>
</dbReference>
<keyword evidence="2" id="KW-0479">Metal-binding</keyword>
<keyword evidence="3" id="KW-0408">Iron</keyword>
<dbReference type="PANTHER" id="PTHR10720">
    <property type="entry name" value="HEME OXYGENASE"/>
    <property type="match status" value="1"/>
</dbReference>
<evidence type="ECO:0000313" key="5">
    <source>
        <dbReference type="Proteomes" id="UP001500822"/>
    </source>
</evidence>
<name>A0ABP8YVR4_9ACTN</name>
<evidence type="ECO:0000256" key="1">
    <source>
        <dbReference type="ARBA" id="ARBA00022617"/>
    </source>
</evidence>
<reference evidence="5" key="1">
    <citation type="journal article" date="2019" name="Int. J. Syst. Evol. Microbiol.">
        <title>The Global Catalogue of Microorganisms (GCM) 10K type strain sequencing project: providing services to taxonomists for standard genome sequencing and annotation.</title>
        <authorList>
            <consortium name="The Broad Institute Genomics Platform"/>
            <consortium name="The Broad Institute Genome Sequencing Center for Infectious Disease"/>
            <person name="Wu L."/>
            <person name="Ma J."/>
        </authorList>
    </citation>
    <scope>NUCLEOTIDE SEQUENCE [LARGE SCALE GENOMIC DNA]</scope>
    <source>
        <strain evidence="5">JCM 18077</strain>
    </source>
</reference>
<keyword evidence="1" id="KW-0349">Heme</keyword>
<dbReference type="RefSeq" id="WP_345312179.1">
    <property type="nucleotide sequence ID" value="NZ_BAABIE010000001.1"/>
</dbReference>
<dbReference type="Gene3D" id="1.20.910.10">
    <property type="entry name" value="Heme oxygenase-like"/>
    <property type="match status" value="1"/>
</dbReference>
<dbReference type="PANTHER" id="PTHR10720:SF0">
    <property type="entry name" value="HEME OXYGENASE"/>
    <property type="match status" value="1"/>
</dbReference>
<dbReference type="PIRSF" id="PIRSF000343">
    <property type="entry name" value="Haem_Oase"/>
    <property type="match status" value="1"/>
</dbReference>
<accession>A0ABP8YVR4</accession>
<gene>
    <name evidence="4" type="ORF">GCM10023217_03290</name>
</gene>
<dbReference type="InterPro" id="IPR016053">
    <property type="entry name" value="Haem_Oase-like"/>
</dbReference>
<evidence type="ECO:0000256" key="2">
    <source>
        <dbReference type="ARBA" id="ARBA00022723"/>
    </source>
</evidence>
<dbReference type="Proteomes" id="UP001500822">
    <property type="component" value="Unassembled WGS sequence"/>
</dbReference>
<keyword evidence="5" id="KW-1185">Reference proteome</keyword>
<organism evidence="4 5">
    <name type="scientific">Gordonia alkaliphila</name>
    <dbReference type="NCBI Taxonomy" id="1053547"/>
    <lineage>
        <taxon>Bacteria</taxon>
        <taxon>Bacillati</taxon>
        <taxon>Actinomycetota</taxon>
        <taxon>Actinomycetes</taxon>
        <taxon>Mycobacteriales</taxon>
        <taxon>Gordoniaceae</taxon>
        <taxon>Gordonia</taxon>
    </lineage>
</organism>
<dbReference type="Pfam" id="PF01126">
    <property type="entry name" value="Heme_oxygenase"/>
    <property type="match status" value="1"/>
</dbReference>
<dbReference type="EMBL" id="BAABIE010000001">
    <property type="protein sequence ID" value="GAA4738953.1"/>
    <property type="molecule type" value="Genomic_DNA"/>
</dbReference>
<protein>
    <submittedName>
        <fullName evidence="4">Biliverdin-producing heme oxygenase</fullName>
    </submittedName>
</protein>
<dbReference type="PRINTS" id="PR00088">
    <property type="entry name" value="HAEMOXYGNASE"/>
</dbReference>
<dbReference type="InterPro" id="IPR016084">
    <property type="entry name" value="Haem_Oase-like_multi-hlx"/>
</dbReference>